<keyword evidence="3" id="KW-1185">Reference proteome</keyword>
<dbReference type="Proteomes" id="UP001519921">
    <property type="component" value="Unassembled WGS sequence"/>
</dbReference>
<dbReference type="InterPro" id="IPR036582">
    <property type="entry name" value="Mao_N_sf"/>
</dbReference>
<dbReference type="Pfam" id="PF07833">
    <property type="entry name" value="Cu_amine_oxidN1"/>
    <property type="match status" value="1"/>
</dbReference>
<feature type="domain" description="Copper amine oxidase-like N-terminal" evidence="1">
    <location>
        <begin position="232"/>
        <end position="329"/>
    </location>
</feature>
<accession>A0ABS7ANN3</accession>
<name>A0ABS7ANN3_9CLOT</name>
<evidence type="ECO:0000313" key="3">
    <source>
        <dbReference type="Proteomes" id="UP001519921"/>
    </source>
</evidence>
<dbReference type="EMBL" id="JAHXPT010000002">
    <property type="protein sequence ID" value="MBW6409080.1"/>
    <property type="molecule type" value="Genomic_DNA"/>
</dbReference>
<evidence type="ECO:0000259" key="1">
    <source>
        <dbReference type="Pfam" id="PF07833"/>
    </source>
</evidence>
<sequence length="332" mass="37160">MKVIKRILGSMLALTIIMGVPQYVSANEMITSNREIIQMPKFVQVWGNVKEKDENRIHIKNSSNVNNDIILNISEETKIIDAVSGLPVNIKDITGNETIYAYISPVMTLSLPPMTNAKVIMVNIPQDYAVPRYIEVESVNKNEDGSVTVTSEDGYLQATLDKDTNIFPYLTKNIVTIDNIRPGSTLVLWDRIEQGGIQTMQLPERVKIDKCLLMPYEYSGLIKASTNKLNINGDDINLNSNETPFMQEDKLMLPLKVVAEKLGYNVSINQNTDVVTITKEGAKPYTVTINNDMVNIEDTNYYLSSKTILKDGTIFVSSDLFNLAQNAKVIVE</sequence>
<dbReference type="InterPro" id="IPR012854">
    <property type="entry name" value="Cu_amine_oxidase-like_N"/>
</dbReference>
<reference evidence="2 3" key="1">
    <citation type="submission" date="2021-07" db="EMBL/GenBank/DDBJ databases">
        <title>Clostridium weizhouense sp. nov., an anaerobic bacterium isolated from activated sludge of Petroleum wastewater.</title>
        <authorList>
            <person name="Li Q."/>
        </authorList>
    </citation>
    <scope>NUCLEOTIDE SEQUENCE [LARGE SCALE GENOMIC DNA]</scope>
    <source>
        <strain evidence="2 3">YB-6</strain>
    </source>
</reference>
<dbReference type="Gene3D" id="3.30.457.10">
    <property type="entry name" value="Copper amine oxidase-like, N-terminal domain"/>
    <property type="match status" value="1"/>
</dbReference>
<protein>
    <submittedName>
        <fullName evidence="2">Copper amine oxidase N-terminal domain-containing protein</fullName>
    </submittedName>
</protein>
<gene>
    <name evidence="2" type="ORF">KYD98_03170</name>
</gene>
<proteinExistence type="predicted"/>
<evidence type="ECO:0000313" key="2">
    <source>
        <dbReference type="EMBL" id="MBW6409080.1"/>
    </source>
</evidence>
<organism evidence="2 3">
    <name type="scientific">Clostridium weizhouense</name>
    <dbReference type="NCBI Taxonomy" id="2859781"/>
    <lineage>
        <taxon>Bacteria</taxon>
        <taxon>Bacillati</taxon>
        <taxon>Bacillota</taxon>
        <taxon>Clostridia</taxon>
        <taxon>Eubacteriales</taxon>
        <taxon>Clostridiaceae</taxon>
        <taxon>Clostridium</taxon>
    </lineage>
</organism>
<comment type="caution">
    <text evidence="2">The sequence shown here is derived from an EMBL/GenBank/DDBJ whole genome shotgun (WGS) entry which is preliminary data.</text>
</comment>
<dbReference type="RefSeq" id="WP_219778137.1">
    <property type="nucleotide sequence ID" value="NZ_JAHXPT010000002.1"/>
</dbReference>
<dbReference type="SUPFAM" id="SSF55383">
    <property type="entry name" value="Copper amine oxidase, domain N"/>
    <property type="match status" value="1"/>
</dbReference>